<dbReference type="Proteomes" id="UP001497453">
    <property type="component" value="Chromosome 3"/>
</dbReference>
<keyword evidence="3" id="KW-1185">Reference proteome</keyword>
<protein>
    <submittedName>
        <fullName evidence="2">Uncharacterized protein</fullName>
    </submittedName>
</protein>
<feature type="compositionally biased region" description="Low complexity" evidence="1">
    <location>
        <begin position="329"/>
        <end position="340"/>
    </location>
</feature>
<feature type="region of interest" description="Disordered" evidence="1">
    <location>
        <begin position="449"/>
        <end position="490"/>
    </location>
</feature>
<reference evidence="3" key="1">
    <citation type="submission" date="2024-04" db="EMBL/GenBank/DDBJ databases">
        <authorList>
            <person name="Shaw F."/>
            <person name="Minotto A."/>
        </authorList>
    </citation>
    <scope>NUCLEOTIDE SEQUENCE [LARGE SCALE GENOMIC DNA]</scope>
</reference>
<feature type="region of interest" description="Disordered" evidence="1">
    <location>
        <begin position="191"/>
        <end position="222"/>
    </location>
</feature>
<dbReference type="EMBL" id="OZ037946">
    <property type="protein sequence ID" value="CAL1705271.1"/>
    <property type="molecule type" value="Genomic_DNA"/>
</dbReference>
<sequence>MFEEALVCMTCGRPVDGQVYCSDQCESESIDTTSPSASAFSSAAPSPYLPPSMNAPGYLSDVPALMPSSLGYHSKGHRAHHSISSSSNSSVVWSAVSDDEDESQTRIAIEGELALNADCMGDAGSIRSTTSALGSALKSNSGLSYARRPSATNHRSTIPILHRRLSSTSNQPMASFSSTRSGSLADYSAEEDFSDVPSGSVSSSVASSVRSRKDTMRPASFVDALETDQNSALKRKRDRTSLPACFSLLQMSPSAGSPASKQSSRSPRSPASLQTLNAISRSLHSTPTTPRTANPLVDHTSAIAEPSTRTEAVEPTTRGRSRRRDPDGRSASSRRSQARSPPRHLAQHPHTQTSSTCPHHRVTLGAEARARLDSVEKVADWVASSPVVRIPNTSTRRNSSPPPLPKYELMRGAGFPGVADLYARSLQYAVDTDDEEVAVKESVETRGRRRANELDAAPIGVRAPGFGNGRSGLKAREDRVGREDIRRGRW</sequence>
<feature type="region of interest" description="Disordered" evidence="1">
    <location>
        <begin position="250"/>
        <end position="360"/>
    </location>
</feature>
<accession>A0ABP1DBN2</accession>
<evidence type="ECO:0000313" key="2">
    <source>
        <dbReference type="EMBL" id="CAL1705271.1"/>
    </source>
</evidence>
<feature type="compositionally biased region" description="Basic and acidic residues" evidence="1">
    <location>
        <begin position="474"/>
        <end position="490"/>
    </location>
</feature>
<feature type="compositionally biased region" description="Low complexity" evidence="1">
    <location>
        <begin position="195"/>
        <end position="209"/>
    </location>
</feature>
<feature type="compositionally biased region" description="Polar residues" evidence="1">
    <location>
        <begin position="250"/>
        <end position="292"/>
    </location>
</feature>
<organism evidence="2 3">
    <name type="scientific">Somion occarium</name>
    <dbReference type="NCBI Taxonomy" id="3059160"/>
    <lineage>
        <taxon>Eukaryota</taxon>
        <taxon>Fungi</taxon>
        <taxon>Dikarya</taxon>
        <taxon>Basidiomycota</taxon>
        <taxon>Agaricomycotina</taxon>
        <taxon>Agaricomycetes</taxon>
        <taxon>Polyporales</taxon>
        <taxon>Cerrenaceae</taxon>
        <taxon>Somion</taxon>
    </lineage>
</organism>
<evidence type="ECO:0000313" key="3">
    <source>
        <dbReference type="Proteomes" id="UP001497453"/>
    </source>
</evidence>
<evidence type="ECO:0000256" key="1">
    <source>
        <dbReference type="SAM" id="MobiDB-lite"/>
    </source>
</evidence>
<name>A0ABP1DBN2_9APHY</name>
<gene>
    <name evidence="2" type="ORF">GFSPODELE1_LOCUS5349</name>
</gene>
<proteinExistence type="predicted"/>